<proteinExistence type="predicted"/>
<name>A0A1F8GX23_9BACT</name>
<evidence type="ECO:0000313" key="2">
    <source>
        <dbReference type="EMBL" id="OGN29965.1"/>
    </source>
</evidence>
<gene>
    <name evidence="2" type="ORF">A3A33_01430</name>
</gene>
<dbReference type="PANTHER" id="PTHR45947">
    <property type="entry name" value="SULFOQUINOVOSYL TRANSFERASE SQD2"/>
    <property type="match status" value="1"/>
</dbReference>
<dbReference type="Pfam" id="PF00534">
    <property type="entry name" value="Glycos_transf_1"/>
    <property type="match status" value="1"/>
</dbReference>
<reference evidence="2 3" key="1">
    <citation type="journal article" date="2016" name="Nat. Commun.">
        <title>Thousands of microbial genomes shed light on interconnected biogeochemical processes in an aquifer system.</title>
        <authorList>
            <person name="Anantharaman K."/>
            <person name="Brown C.T."/>
            <person name="Hug L.A."/>
            <person name="Sharon I."/>
            <person name="Castelle C.J."/>
            <person name="Probst A.J."/>
            <person name="Thomas B.C."/>
            <person name="Singh A."/>
            <person name="Wilkins M.J."/>
            <person name="Karaoz U."/>
            <person name="Brodie E.L."/>
            <person name="Williams K.H."/>
            <person name="Hubbard S.S."/>
            <person name="Banfield J.F."/>
        </authorList>
    </citation>
    <scope>NUCLEOTIDE SEQUENCE [LARGE SCALE GENOMIC DNA]</scope>
</reference>
<dbReference type="GO" id="GO:0016757">
    <property type="term" value="F:glycosyltransferase activity"/>
    <property type="evidence" value="ECO:0007669"/>
    <property type="project" value="InterPro"/>
</dbReference>
<organism evidence="2 3">
    <name type="scientific">Candidatus Yanofskybacteria bacterium RIFCSPLOWO2_01_FULL_49_25</name>
    <dbReference type="NCBI Taxonomy" id="1802701"/>
    <lineage>
        <taxon>Bacteria</taxon>
        <taxon>Candidatus Yanofskyibacteriota</taxon>
    </lineage>
</organism>
<dbReference type="InterPro" id="IPR001296">
    <property type="entry name" value="Glyco_trans_1"/>
</dbReference>
<dbReference type="EMBL" id="MGKP01000001">
    <property type="protein sequence ID" value="OGN29965.1"/>
    <property type="molecule type" value="Genomic_DNA"/>
</dbReference>
<dbReference type="PANTHER" id="PTHR45947:SF15">
    <property type="entry name" value="TEICHURONIC ACID BIOSYNTHESIS GLYCOSYLTRANSFERASE TUAC-RELATED"/>
    <property type="match status" value="1"/>
</dbReference>
<accession>A0A1F8GX23</accession>
<evidence type="ECO:0000313" key="3">
    <source>
        <dbReference type="Proteomes" id="UP000179047"/>
    </source>
</evidence>
<feature type="domain" description="Glycosyl transferase family 1" evidence="1">
    <location>
        <begin position="212"/>
        <end position="310"/>
    </location>
</feature>
<dbReference type="InterPro" id="IPR050194">
    <property type="entry name" value="Glycosyltransferase_grp1"/>
</dbReference>
<evidence type="ECO:0000259" key="1">
    <source>
        <dbReference type="Pfam" id="PF00534"/>
    </source>
</evidence>
<dbReference type="Gene3D" id="3.40.50.2000">
    <property type="entry name" value="Glycogen Phosphorylase B"/>
    <property type="match status" value="3"/>
</dbReference>
<dbReference type="STRING" id="1802701.A3A33_01430"/>
<dbReference type="AlphaFoldDB" id="A0A1F8GX23"/>
<dbReference type="CDD" id="cd03801">
    <property type="entry name" value="GT4_PimA-like"/>
    <property type="match status" value="1"/>
</dbReference>
<comment type="caution">
    <text evidence="2">The sequence shown here is derived from an EMBL/GenBank/DDBJ whole genome shotgun (WGS) entry which is preliminary data.</text>
</comment>
<dbReference type="Proteomes" id="UP000179047">
    <property type="component" value="Unassembled WGS sequence"/>
</dbReference>
<sequence>MKLLMISGKGASETAAGKRGAFYNTLEELRTHFDRIDIVCPKALQLYSSTAIKLFGNVYFHPTNDIVGTGLAIYRKEKFDVMTVHEYAPFRNGRGANALWKKIRVPMMFEIMHIPGFPRAGSIKEYIARMMMRLYIARDVRNASVVRVINSGVGRWLQNVGVPAEKIKLVPAMYIDLDIFKPMSLEKKYDVVYLGRRATNKGIDLFEEAIRKLRAKSYKLEALVIDGWAKDSHEIAQLLNQSRLLIMPSYNEGGPRVILEAMACGVPVLATRVGIVPDVLSDDRIIDWSAEDIAQKARKLLDAGTSESERAELVRTASRFEKHAAIRCYAESLHSVALP</sequence>
<protein>
    <recommendedName>
        <fullName evidence="1">Glycosyl transferase family 1 domain-containing protein</fullName>
    </recommendedName>
</protein>
<dbReference type="SUPFAM" id="SSF53756">
    <property type="entry name" value="UDP-Glycosyltransferase/glycogen phosphorylase"/>
    <property type="match status" value="1"/>
</dbReference>